<feature type="transmembrane region" description="Helical" evidence="1">
    <location>
        <begin position="125"/>
        <end position="145"/>
    </location>
</feature>
<evidence type="ECO:0000313" key="3">
    <source>
        <dbReference type="EMBL" id="SEM81288.1"/>
    </source>
</evidence>
<sequence>MDSVNRVKTFNNDIILQFIIDRKYRVLRHLILVTLLCAAFYNSKIGYPAPASLYVKFSISLIVLGLLYVNMYWLVPKFLFKDNYMGYCLWNIILFGLAHIAGFYTRRLIASYFGQVVTPKEQSNWVAFYLVFTVLMGASAAVKLFQRWIIDSQRINELETATIQSELENLKKQINPHFLFNTLNNANVLIYKDPEKASEVLMKLSDLLRYQLYDSTRGKIFLSSDIHFLEDFLNLEKIRRDNFDFTITMEGGLQGVEVPPLLFITFIENAVKHNNDAEERSFVHVLFAFKGKELNFHCINSKPRIPVKRSVSGGLGLSNVKRRLELIYPERHELWITDNTETFNVHLTIKI</sequence>
<feature type="transmembrane region" description="Helical" evidence="1">
    <location>
        <begin position="53"/>
        <end position="75"/>
    </location>
</feature>
<keyword evidence="3" id="KW-0808">Transferase</keyword>
<dbReference type="GO" id="GO:0000155">
    <property type="term" value="F:phosphorelay sensor kinase activity"/>
    <property type="evidence" value="ECO:0007669"/>
    <property type="project" value="InterPro"/>
</dbReference>
<dbReference type="AlphaFoldDB" id="A0A1H8BH36"/>
<accession>A0A1H8BH36</accession>
<evidence type="ECO:0000256" key="1">
    <source>
        <dbReference type="SAM" id="Phobius"/>
    </source>
</evidence>
<dbReference type="Proteomes" id="UP000198942">
    <property type="component" value="Unassembled WGS sequence"/>
</dbReference>
<dbReference type="InterPro" id="IPR010559">
    <property type="entry name" value="Sig_transdc_His_kin_internal"/>
</dbReference>
<keyword evidence="1" id="KW-1133">Transmembrane helix</keyword>
<dbReference type="GO" id="GO:0016020">
    <property type="term" value="C:membrane"/>
    <property type="evidence" value="ECO:0007669"/>
    <property type="project" value="InterPro"/>
</dbReference>
<dbReference type="Gene3D" id="3.30.565.10">
    <property type="entry name" value="Histidine kinase-like ATPase, C-terminal domain"/>
    <property type="match status" value="1"/>
</dbReference>
<organism evidence="3 4">
    <name type="scientific">Mucilaginibacter gossypiicola</name>
    <dbReference type="NCBI Taxonomy" id="551995"/>
    <lineage>
        <taxon>Bacteria</taxon>
        <taxon>Pseudomonadati</taxon>
        <taxon>Bacteroidota</taxon>
        <taxon>Sphingobacteriia</taxon>
        <taxon>Sphingobacteriales</taxon>
        <taxon>Sphingobacteriaceae</taxon>
        <taxon>Mucilaginibacter</taxon>
    </lineage>
</organism>
<keyword evidence="3" id="KW-0418">Kinase</keyword>
<dbReference type="EMBL" id="FOCL01000001">
    <property type="protein sequence ID" value="SEM81288.1"/>
    <property type="molecule type" value="Genomic_DNA"/>
</dbReference>
<dbReference type="InterPro" id="IPR036890">
    <property type="entry name" value="HATPase_C_sf"/>
</dbReference>
<keyword evidence="4" id="KW-1185">Reference proteome</keyword>
<feature type="domain" description="Signal transduction histidine kinase internal region" evidence="2">
    <location>
        <begin position="166"/>
        <end position="241"/>
    </location>
</feature>
<dbReference type="STRING" id="551995.SAMN05192574_101888"/>
<feature type="transmembrane region" description="Helical" evidence="1">
    <location>
        <begin position="87"/>
        <end position="105"/>
    </location>
</feature>
<reference evidence="4" key="1">
    <citation type="submission" date="2016-10" db="EMBL/GenBank/DDBJ databases">
        <authorList>
            <person name="Varghese N."/>
            <person name="Submissions S."/>
        </authorList>
    </citation>
    <scope>NUCLEOTIDE SEQUENCE [LARGE SCALE GENOMIC DNA]</scope>
    <source>
        <strain evidence="4">Gh-48</strain>
    </source>
</reference>
<evidence type="ECO:0000259" key="2">
    <source>
        <dbReference type="Pfam" id="PF06580"/>
    </source>
</evidence>
<proteinExistence type="predicted"/>
<dbReference type="RefSeq" id="WP_091208117.1">
    <property type="nucleotide sequence ID" value="NZ_FOCL01000001.1"/>
</dbReference>
<feature type="transmembrane region" description="Helical" evidence="1">
    <location>
        <begin position="26"/>
        <end position="47"/>
    </location>
</feature>
<keyword evidence="1" id="KW-0812">Transmembrane</keyword>
<dbReference type="PANTHER" id="PTHR34220:SF7">
    <property type="entry name" value="SENSOR HISTIDINE KINASE YPDA"/>
    <property type="match status" value="1"/>
</dbReference>
<dbReference type="OrthoDB" id="9792992at2"/>
<dbReference type="PANTHER" id="PTHR34220">
    <property type="entry name" value="SENSOR HISTIDINE KINASE YPDA"/>
    <property type="match status" value="1"/>
</dbReference>
<keyword evidence="1" id="KW-0472">Membrane</keyword>
<evidence type="ECO:0000313" key="4">
    <source>
        <dbReference type="Proteomes" id="UP000198942"/>
    </source>
</evidence>
<dbReference type="Pfam" id="PF06580">
    <property type="entry name" value="His_kinase"/>
    <property type="match status" value="1"/>
</dbReference>
<gene>
    <name evidence="3" type="ORF">SAMN05192574_101888</name>
</gene>
<name>A0A1H8BH36_9SPHI</name>
<dbReference type="InterPro" id="IPR050640">
    <property type="entry name" value="Bact_2-comp_sensor_kinase"/>
</dbReference>
<protein>
    <submittedName>
        <fullName evidence="3">Histidine kinase</fullName>
    </submittedName>
</protein>